<dbReference type="Proteomes" id="UP000039021">
    <property type="component" value="Unassembled WGS sequence"/>
</dbReference>
<reference evidence="3" key="1">
    <citation type="submission" date="2015-03" db="EMBL/GenBank/DDBJ databases">
        <authorList>
            <consortium name="Pathogen Informatics"/>
        </authorList>
    </citation>
    <scope>NUCLEOTIDE SEQUENCE [LARGE SCALE GENOMIC DNA]</scope>
    <source>
        <strain evidence="3">N09902308</strain>
    </source>
</reference>
<dbReference type="AlphaFoldDB" id="A0A916P8F8"/>
<feature type="region of interest" description="Disordered" evidence="1">
    <location>
        <begin position="20"/>
        <end position="43"/>
    </location>
</feature>
<gene>
    <name evidence="2" type="ORF">ERS007739_02973</name>
</gene>
<organism evidence="2 3">
    <name type="scientific">Mycobacterium tuberculosis</name>
    <dbReference type="NCBI Taxonomy" id="1773"/>
    <lineage>
        <taxon>Bacteria</taxon>
        <taxon>Bacillati</taxon>
        <taxon>Actinomycetota</taxon>
        <taxon>Actinomycetes</taxon>
        <taxon>Mycobacteriales</taxon>
        <taxon>Mycobacteriaceae</taxon>
        <taxon>Mycobacterium</taxon>
        <taxon>Mycobacterium tuberculosis complex</taxon>
    </lineage>
</organism>
<evidence type="ECO:0000313" key="2">
    <source>
        <dbReference type="EMBL" id="COY68774.1"/>
    </source>
</evidence>
<proteinExistence type="predicted"/>
<dbReference type="EMBL" id="CSBK01001455">
    <property type="protein sequence ID" value="COY68774.1"/>
    <property type="molecule type" value="Genomic_DNA"/>
</dbReference>
<name>A0A916P8F8_MYCTX</name>
<comment type="caution">
    <text evidence="2">The sequence shown here is derived from an EMBL/GenBank/DDBJ whole genome shotgun (WGS) entry which is preliminary data.</text>
</comment>
<evidence type="ECO:0000256" key="1">
    <source>
        <dbReference type="SAM" id="MobiDB-lite"/>
    </source>
</evidence>
<sequence>MRAPIIFAIETAAIPTPPVAEWMSTRSPGDRRPTSHSECQAVR</sequence>
<accession>A0A916P8F8</accession>
<protein>
    <submittedName>
        <fullName evidence="2">Uncharacterized protein</fullName>
    </submittedName>
</protein>
<evidence type="ECO:0000313" key="3">
    <source>
        <dbReference type="Proteomes" id="UP000039021"/>
    </source>
</evidence>